<feature type="transmembrane region" description="Helical" evidence="3">
    <location>
        <begin position="301"/>
        <end position="319"/>
    </location>
</feature>
<keyword evidence="6" id="KW-1185">Reference proteome</keyword>
<sequence length="496" mass="52523">MSSGINTIDKVPRYRNREKIDCPPNPDQILEISVRERDIITGKEKKKEEKTMSTITIEDAPSSAIALEPLPKHLVLSGDNVSYNLDINNNSSGDASTSAFNPSNPDAIVQASRLLDSQVPDGGYGWIVLFALSIIAFWFVGTTYCWGVIQAVLVKEKVSSASTLSFVGSLSCASISFLALVNGRLIRKIGARNAALLGVGLMGAGEVGSGLCFMVVSLTPAQYFNKKRGFANGIVFAAGGLGGTVISFAMNGLVSNLGAEWTFRVIGLTTLGTALPAAWLIKERAPIRSSTFIEWRLFKDFQFIVLFLVGAIGTFPLFVPPFFLPLYSNSLGLSASTGAGLVAGFNFSSMVGRLGCGFMSDKIGPVNTLFITLLISSVSMFVIWPFSDSLPPLIAFVIINGSANGGFFATMPTVVSGVFGSARVGVAMGMIVSGWAGGYLMGAPIAGYLLAAYGGQNAGLKAYHPAIFYAGSMGLGAALLVSVLRWKMDKSPFKKL</sequence>
<dbReference type="InterPro" id="IPR050327">
    <property type="entry name" value="Proton-linked_MCT"/>
</dbReference>
<feature type="transmembrane region" description="Helical" evidence="3">
    <location>
        <begin position="230"/>
        <end position="249"/>
    </location>
</feature>
<feature type="domain" description="Major facilitator superfamily (MFS) profile" evidence="4">
    <location>
        <begin position="302"/>
        <end position="496"/>
    </location>
</feature>
<dbReference type="Pfam" id="PF07690">
    <property type="entry name" value="MFS_1"/>
    <property type="match status" value="1"/>
</dbReference>
<dbReference type="Proteomes" id="UP000258309">
    <property type="component" value="Unassembled WGS sequence"/>
</dbReference>
<dbReference type="AlphaFoldDB" id="A0A3E2HIZ0"/>
<keyword evidence="3" id="KW-0812">Transmembrane</keyword>
<feature type="non-terminal residue" evidence="5">
    <location>
        <position position="496"/>
    </location>
</feature>
<dbReference type="SUPFAM" id="SSF103473">
    <property type="entry name" value="MFS general substrate transporter"/>
    <property type="match status" value="1"/>
</dbReference>
<evidence type="ECO:0000256" key="2">
    <source>
        <dbReference type="ARBA" id="ARBA00006727"/>
    </source>
</evidence>
<dbReference type="OrthoDB" id="6499973at2759"/>
<evidence type="ECO:0000256" key="1">
    <source>
        <dbReference type="ARBA" id="ARBA00004141"/>
    </source>
</evidence>
<dbReference type="PANTHER" id="PTHR11360:SF305">
    <property type="entry name" value="MAJOR FACILITATOR SUPERFAMILY (MFS) PROFILE DOMAIN-CONTAINING PROTEIN"/>
    <property type="match status" value="1"/>
</dbReference>
<dbReference type="GO" id="GO:0016020">
    <property type="term" value="C:membrane"/>
    <property type="evidence" value="ECO:0007669"/>
    <property type="project" value="UniProtKB-SubCell"/>
</dbReference>
<dbReference type="GO" id="GO:0022857">
    <property type="term" value="F:transmembrane transporter activity"/>
    <property type="evidence" value="ECO:0007669"/>
    <property type="project" value="InterPro"/>
</dbReference>
<dbReference type="InterPro" id="IPR011701">
    <property type="entry name" value="MFS"/>
</dbReference>
<dbReference type="EMBL" id="NCSJ02000043">
    <property type="protein sequence ID" value="RFU32981.1"/>
    <property type="molecule type" value="Genomic_DNA"/>
</dbReference>
<feature type="transmembrane region" description="Helical" evidence="3">
    <location>
        <begin position="366"/>
        <end position="387"/>
    </location>
</feature>
<organism evidence="5 6">
    <name type="scientific">Scytalidium lignicola</name>
    <name type="common">Hyphomycete</name>
    <dbReference type="NCBI Taxonomy" id="5539"/>
    <lineage>
        <taxon>Eukaryota</taxon>
        <taxon>Fungi</taxon>
        <taxon>Dikarya</taxon>
        <taxon>Ascomycota</taxon>
        <taxon>Pezizomycotina</taxon>
        <taxon>Leotiomycetes</taxon>
        <taxon>Leotiomycetes incertae sedis</taxon>
        <taxon>Scytalidium</taxon>
    </lineage>
</organism>
<reference evidence="5 6" key="1">
    <citation type="submission" date="2018-05" db="EMBL/GenBank/DDBJ databases">
        <title>Draft genome sequence of Scytalidium lignicola DSM 105466, a ubiquitous saprotrophic fungus.</title>
        <authorList>
            <person name="Buettner E."/>
            <person name="Gebauer A.M."/>
            <person name="Hofrichter M."/>
            <person name="Liers C."/>
            <person name="Kellner H."/>
        </authorList>
    </citation>
    <scope>NUCLEOTIDE SEQUENCE [LARGE SCALE GENOMIC DNA]</scope>
    <source>
        <strain evidence="5 6">DSM 105466</strain>
    </source>
</reference>
<feature type="transmembrane region" description="Helical" evidence="3">
    <location>
        <begin position="331"/>
        <end position="354"/>
    </location>
</feature>
<feature type="transmembrane region" description="Helical" evidence="3">
    <location>
        <begin position="194"/>
        <end position="218"/>
    </location>
</feature>
<comment type="similarity">
    <text evidence="2">Belongs to the major facilitator superfamily. Monocarboxylate porter (TC 2.A.1.13) family.</text>
</comment>
<feature type="transmembrane region" description="Helical" evidence="3">
    <location>
        <begin position="431"/>
        <end position="454"/>
    </location>
</feature>
<feature type="transmembrane region" description="Helical" evidence="3">
    <location>
        <begin position="124"/>
        <end position="149"/>
    </location>
</feature>
<comment type="caution">
    <text evidence="5">The sequence shown here is derived from an EMBL/GenBank/DDBJ whole genome shotgun (WGS) entry which is preliminary data.</text>
</comment>
<proteinExistence type="inferred from homology"/>
<evidence type="ECO:0000313" key="6">
    <source>
        <dbReference type="Proteomes" id="UP000258309"/>
    </source>
</evidence>
<feature type="transmembrane region" description="Helical" evidence="3">
    <location>
        <begin position="161"/>
        <end position="182"/>
    </location>
</feature>
<dbReference type="PROSITE" id="PS50850">
    <property type="entry name" value="MFS"/>
    <property type="match status" value="1"/>
</dbReference>
<protein>
    <recommendedName>
        <fullName evidence="4">Major facilitator superfamily (MFS) profile domain-containing protein</fullName>
    </recommendedName>
</protein>
<evidence type="ECO:0000259" key="4">
    <source>
        <dbReference type="PROSITE" id="PS50850"/>
    </source>
</evidence>
<name>A0A3E2HIZ0_SCYLI</name>
<gene>
    <name evidence="5" type="ORF">B7463_g3312</name>
</gene>
<feature type="non-terminal residue" evidence="5">
    <location>
        <position position="1"/>
    </location>
</feature>
<comment type="subcellular location">
    <subcellularLocation>
        <location evidence="1">Membrane</location>
        <topology evidence="1">Multi-pass membrane protein</topology>
    </subcellularLocation>
</comment>
<feature type="transmembrane region" description="Helical" evidence="3">
    <location>
        <begin position="393"/>
        <end position="419"/>
    </location>
</feature>
<dbReference type="Gene3D" id="1.20.1250.20">
    <property type="entry name" value="MFS general substrate transporter like domains"/>
    <property type="match status" value="2"/>
</dbReference>
<keyword evidence="3" id="KW-0472">Membrane</keyword>
<keyword evidence="3" id="KW-1133">Transmembrane helix</keyword>
<evidence type="ECO:0000313" key="5">
    <source>
        <dbReference type="EMBL" id="RFU32981.1"/>
    </source>
</evidence>
<dbReference type="InterPro" id="IPR020846">
    <property type="entry name" value="MFS_dom"/>
</dbReference>
<evidence type="ECO:0000256" key="3">
    <source>
        <dbReference type="SAM" id="Phobius"/>
    </source>
</evidence>
<dbReference type="InterPro" id="IPR036259">
    <property type="entry name" value="MFS_trans_sf"/>
</dbReference>
<dbReference type="PANTHER" id="PTHR11360">
    <property type="entry name" value="MONOCARBOXYLATE TRANSPORTER"/>
    <property type="match status" value="1"/>
</dbReference>
<accession>A0A3E2HIZ0</accession>
<dbReference type="OMA" id="LSYRIWA"/>
<feature type="transmembrane region" description="Helical" evidence="3">
    <location>
        <begin position="466"/>
        <end position="486"/>
    </location>
</feature>